<dbReference type="InterPro" id="IPR011006">
    <property type="entry name" value="CheY-like_superfamily"/>
</dbReference>
<dbReference type="OrthoDB" id="9789181at2"/>
<gene>
    <name evidence="4" type="ORF">SanaruYs_15630</name>
</gene>
<feature type="modified residue" description="4-aspartylphosphate" evidence="2">
    <location>
        <position position="52"/>
    </location>
</feature>
<dbReference type="InterPro" id="IPR050595">
    <property type="entry name" value="Bact_response_regulator"/>
</dbReference>
<dbReference type="PANTHER" id="PTHR44591:SF25">
    <property type="entry name" value="CHEMOTAXIS TWO-COMPONENT RESPONSE REGULATOR"/>
    <property type="match status" value="1"/>
</dbReference>
<evidence type="ECO:0000256" key="1">
    <source>
        <dbReference type="ARBA" id="ARBA00022553"/>
    </source>
</evidence>
<dbReference type="SMART" id="SM00448">
    <property type="entry name" value="REC"/>
    <property type="match status" value="1"/>
</dbReference>
<protein>
    <submittedName>
        <fullName evidence="4">Response regulator</fullName>
    </submittedName>
</protein>
<sequence>MKILICDDDEAVVSMIRFKLTREKLGEVSVVNNGRDAKAILNDMHFDLVITDIHMPYCSGIEITQYIRETLKRSTPIIILSAEGLEDTVLQAFQMGATDFISKPFSLAELAIRVKRILSSQ</sequence>
<dbReference type="AlphaFoldDB" id="A0A401U8W1"/>
<keyword evidence="5" id="KW-1185">Reference proteome</keyword>
<dbReference type="SUPFAM" id="SSF52172">
    <property type="entry name" value="CheY-like"/>
    <property type="match status" value="1"/>
</dbReference>
<dbReference type="GO" id="GO:0000160">
    <property type="term" value="P:phosphorelay signal transduction system"/>
    <property type="evidence" value="ECO:0007669"/>
    <property type="project" value="InterPro"/>
</dbReference>
<dbReference type="InterPro" id="IPR001789">
    <property type="entry name" value="Sig_transdc_resp-reg_receiver"/>
</dbReference>
<evidence type="ECO:0000313" key="4">
    <source>
        <dbReference type="EMBL" id="GCC51338.1"/>
    </source>
</evidence>
<organism evidence="4 5">
    <name type="scientific">Chryseotalea sanaruensis</name>
    <dbReference type="NCBI Taxonomy" id="2482724"/>
    <lineage>
        <taxon>Bacteria</taxon>
        <taxon>Pseudomonadati</taxon>
        <taxon>Bacteroidota</taxon>
        <taxon>Cytophagia</taxon>
        <taxon>Cytophagales</taxon>
        <taxon>Chryseotaleaceae</taxon>
        <taxon>Chryseotalea</taxon>
    </lineage>
</organism>
<dbReference type="EMBL" id="BHXQ01000003">
    <property type="protein sequence ID" value="GCC51338.1"/>
    <property type="molecule type" value="Genomic_DNA"/>
</dbReference>
<dbReference type="Gene3D" id="3.40.50.2300">
    <property type="match status" value="1"/>
</dbReference>
<name>A0A401U8W1_9BACT</name>
<dbReference type="PROSITE" id="PS50110">
    <property type="entry name" value="RESPONSE_REGULATORY"/>
    <property type="match status" value="1"/>
</dbReference>
<comment type="caution">
    <text evidence="4">The sequence shown here is derived from an EMBL/GenBank/DDBJ whole genome shotgun (WGS) entry which is preliminary data.</text>
</comment>
<reference evidence="4 5" key="1">
    <citation type="submission" date="2018-11" db="EMBL/GenBank/DDBJ databases">
        <title>Chryseotalea sanarue gen. nov., sp., nov., a member of the family Cytophagaceae, isolated from a brackish lake in Hamamatsu Japan.</title>
        <authorList>
            <person name="Maejima Y."/>
            <person name="Iino T."/>
            <person name="Muraguchi Y."/>
            <person name="Fukuda K."/>
            <person name="Ohkuma M."/>
            <person name="Moriuchi R."/>
            <person name="Dohra H."/>
            <person name="Kimbara K."/>
            <person name="Shintani M."/>
        </authorList>
    </citation>
    <scope>NUCLEOTIDE SEQUENCE [LARGE SCALE GENOMIC DNA]</scope>
    <source>
        <strain evidence="4 5">Ys</strain>
    </source>
</reference>
<accession>A0A401U8W1</accession>
<proteinExistence type="predicted"/>
<dbReference type="Proteomes" id="UP000288227">
    <property type="component" value="Unassembled WGS sequence"/>
</dbReference>
<dbReference type="CDD" id="cd00156">
    <property type="entry name" value="REC"/>
    <property type="match status" value="1"/>
</dbReference>
<dbReference type="Pfam" id="PF00072">
    <property type="entry name" value="Response_reg"/>
    <property type="match status" value="1"/>
</dbReference>
<keyword evidence="1 2" id="KW-0597">Phosphoprotein</keyword>
<evidence type="ECO:0000259" key="3">
    <source>
        <dbReference type="PROSITE" id="PS50110"/>
    </source>
</evidence>
<evidence type="ECO:0000256" key="2">
    <source>
        <dbReference type="PROSITE-ProRule" id="PRU00169"/>
    </source>
</evidence>
<dbReference type="RefSeq" id="WP_127122007.1">
    <property type="nucleotide sequence ID" value="NZ_BHXQ01000003.1"/>
</dbReference>
<evidence type="ECO:0000313" key="5">
    <source>
        <dbReference type="Proteomes" id="UP000288227"/>
    </source>
</evidence>
<feature type="domain" description="Response regulatory" evidence="3">
    <location>
        <begin position="2"/>
        <end position="118"/>
    </location>
</feature>
<dbReference type="PANTHER" id="PTHR44591">
    <property type="entry name" value="STRESS RESPONSE REGULATOR PROTEIN 1"/>
    <property type="match status" value="1"/>
</dbReference>